<accession>A0A409X751</accession>
<dbReference type="Pfam" id="PF17667">
    <property type="entry name" value="Pkinase_fungal"/>
    <property type="match status" value="2"/>
</dbReference>
<dbReference type="PROSITE" id="PS00109">
    <property type="entry name" value="PROTEIN_KINASE_TYR"/>
    <property type="match status" value="1"/>
</dbReference>
<feature type="domain" description="Fungal-type protein kinase" evidence="2">
    <location>
        <begin position="197"/>
        <end position="286"/>
    </location>
</feature>
<evidence type="ECO:0000313" key="4">
    <source>
        <dbReference type="Proteomes" id="UP000283269"/>
    </source>
</evidence>
<feature type="region of interest" description="Disordered" evidence="1">
    <location>
        <begin position="1"/>
        <end position="37"/>
    </location>
</feature>
<dbReference type="OrthoDB" id="5584477at2759"/>
<feature type="region of interest" description="Disordered" evidence="1">
    <location>
        <begin position="322"/>
        <end position="384"/>
    </location>
</feature>
<protein>
    <recommendedName>
        <fullName evidence="2">Fungal-type protein kinase domain-containing protein</fullName>
    </recommendedName>
</protein>
<dbReference type="EMBL" id="NHYD01002463">
    <property type="protein sequence ID" value="PPQ86557.1"/>
    <property type="molecule type" value="Genomic_DNA"/>
</dbReference>
<dbReference type="GO" id="GO:0004672">
    <property type="term" value="F:protein kinase activity"/>
    <property type="evidence" value="ECO:0007669"/>
    <property type="project" value="InterPro"/>
</dbReference>
<feature type="region of interest" description="Disordered" evidence="1">
    <location>
        <begin position="750"/>
        <end position="817"/>
    </location>
</feature>
<organism evidence="3 4">
    <name type="scientific">Psilocybe cyanescens</name>
    <dbReference type="NCBI Taxonomy" id="93625"/>
    <lineage>
        <taxon>Eukaryota</taxon>
        <taxon>Fungi</taxon>
        <taxon>Dikarya</taxon>
        <taxon>Basidiomycota</taxon>
        <taxon>Agaricomycotina</taxon>
        <taxon>Agaricomycetes</taxon>
        <taxon>Agaricomycetidae</taxon>
        <taxon>Agaricales</taxon>
        <taxon>Agaricineae</taxon>
        <taxon>Strophariaceae</taxon>
        <taxon>Psilocybe</taxon>
    </lineage>
</organism>
<feature type="compositionally biased region" description="Acidic residues" evidence="1">
    <location>
        <begin position="356"/>
        <end position="383"/>
    </location>
</feature>
<keyword evidence="4" id="KW-1185">Reference proteome</keyword>
<reference evidence="3 4" key="1">
    <citation type="journal article" date="2018" name="Evol. Lett.">
        <title>Horizontal gene cluster transfer increased hallucinogenic mushroom diversity.</title>
        <authorList>
            <person name="Reynolds H.T."/>
            <person name="Vijayakumar V."/>
            <person name="Gluck-Thaler E."/>
            <person name="Korotkin H.B."/>
            <person name="Matheny P.B."/>
            <person name="Slot J.C."/>
        </authorList>
    </citation>
    <scope>NUCLEOTIDE SEQUENCE [LARGE SCALE GENOMIC DNA]</scope>
    <source>
        <strain evidence="3 4">2631</strain>
    </source>
</reference>
<dbReference type="InterPro" id="IPR008266">
    <property type="entry name" value="Tyr_kinase_AS"/>
</dbReference>
<proteinExistence type="predicted"/>
<name>A0A409X751_PSICY</name>
<dbReference type="STRING" id="93625.A0A409X751"/>
<dbReference type="InParanoid" id="A0A409X751"/>
<dbReference type="InterPro" id="IPR040976">
    <property type="entry name" value="Pkinase_fungal"/>
</dbReference>
<feature type="domain" description="Fungal-type protein kinase" evidence="2">
    <location>
        <begin position="424"/>
        <end position="640"/>
    </location>
</feature>
<dbReference type="PANTHER" id="PTHR38248">
    <property type="entry name" value="FUNK1 6"/>
    <property type="match status" value="1"/>
</dbReference>
<feature type="compositionally biased region" description="Polar residues" evidence="1">
    <location>
        <begin position="22"/>
        <end position="37"/>
    </location>
</feature>
<evidence type="ECO:0000256" key="1">
    <source>
        <dbReference type="SAM" id="MobiDB-lite"/>
    </source>
</evidence>
<evidence type="ECO:0000313" key="3">
    <source>
        <dbReference type="EMBL" id="PPQ86557.1"/>
    </source>
</evidence>
<dbReference type="Proteomes" id="UP000283269">
    <property type="component" value="Unassembled WGS sequence"/>
</dbReference>
<evidence type="ECO:0000259" key="2">
    <source>
        <dbReference type="Pfam" id="PF17667"/>
    </source>
</evidence>
<sequence length="817" mass="93118">MSSRRPPERSIRIRSPQPRSINFSDTPVKASSHSHQPPNIVEAMRPAIKIELWNWKESYETDTKNIYRTHDDLPIDQFLRECSLYDENLAEWKELKQITRDAQRAQSRVAENSLYEPLCSIIKEIFDYFDEWQDLHPRWVKETHKKLMNHKEETNVDYFIQNGEGEPLTSVTAKTAPDLSIMGGGPYLSGREVDVDTPQYAHCISPLEVKTEATLNKDKVLLQVAMYARQCFIQQPHRRYVPTVVLTESRAHVHVYDRSGVLRLTPAIDIHPDAVAFVRTIIGISTVFGGSKKHNEYEAPFDHNVQWVADTDYPQIQVYNQWTSEKDDKESDSEDFDGSSEASDWDSEAPEKEPEGSEEEEEEPDDSGEEPEESNAEHEESDAEIEHLGEVPANLTQLSEELDQDPEYDYSTTTFLTLNLYDVTNMRFVRRTVTGRGTVCWDAVDAETGQAVIIKDSWRASRRTAEWKLLMRTKDMDGVGQMIAFEDRSQSSIVHFRHFICYGFPRSPHDRIFSRIVLQAYGQSIRYFDSKLHLLYAFRDAIAGHRNLWMSGILHRDVSIDNVLLGQDGANDNNRGVLIDFDMAIKVDRVRKPSHHLVRTGTRAFQSVSVLNASLWGEYTPPQDHLDDLESFFYVLAWICLKHNGPHSDSVTSAFLDTWEAPNAHVCAGAKSNFLMAPSVALQQYFDNPIFRTLLMSLAKLCRGHLADKSELAGNRQASPALIDVHKKAQAIHHDAFLSCVDEAIEKQKKETEDWVHPPIRSPVTPPAKSVKRVSKKSDLNRVTRGGSSKNKRRVNRSNDDDDDGPGPSKRSKALTE</sequence>
<gene>
    <name evidence="3" type="ORF">CVT25_007215</name>
</gene>
<feature type="compositionally biased region" description="Acidic residues" evidence="1">
    <location>
        <begin position="330"/>
        <end position="348"/>
    </location>
</feature>
<feature type="compositionally biased region" description="Basic and acidic residues" evidence="1">
    <location>
        <begin position="1"/>
        <end position="11"/>
    </location>
</feature>
<comment type="caution">
    <text evidence="3">The sequence shown here is derived from an EMBL/GenBank/DDBJ whole genome shotgun (WGS) entry which is preliminary data.</text>
</comment>
<dbReference type="AlphaFoldDB" id="A0A409X751"/>
<dbReference type="Gene3D" id="1.10.510.10">
    <property type="entry name" value="Transferase(Phosphotransferase) domain 1"/>
    <property type="match status" value="1"/>
</dbReference>
<dbReference type="SUPFAM" id="SSF56112">
    <property type="entry name" value="Protein kinase-like (PK-like)"/>
    <property type="match status" value="1"/>
</dbReference>
<dbReference type="InterPro" id="IPR011009">
    <property type="entry name" value="Kinase-like_dom_sf"/>
</dbReference>
<dbReference type="PANTHER" id="PTHR38248:SF2">
    <property type="entry name" value="FUNK1 11"/>
    <property type="match status" value="1"/>
</dbReference>